<gene>
    <name evidence="3" type="ORF">KP005_07310</name>
</gene>
<keyword evidence="1" id="KW-0472">Membrane</keyword>
<dbReference type="InterPro" id="IPR028087">
    <property type="entry name" value="Tad_N"/>
</dbReference>
<evidence type="ECO:0000313" key="4">
    <source>
        <dbReference type="Proteomes" id="UP000683493"/>
    </source>
</evidence>
<proteinExistence type="predicted"/>
<keyword evidence="4" id="KW-1185">Reference proteome</keyword>
<protein>
    <recommendedName>
        <fullName evidence="2">Putative Flp pilus-assembly TadG-like N-terminal domain-containing protein</fullName>
    </recommendedName>
</protein>
<evidence type="ECO:0000259" key="2">
    <source>
        <dbReference type="Pfam" id="PF13400"/>
    </source>
</evidence>
<accession>A0ABX8JL27</accession>
<dbReference type="EMBL" id="CP076724">
    <property type="protein sequence ID" value="QWV99079.1"/>
    <property type="molecule type" value="Genomic_DNA"/>
</dbReference>
<evidence type="ECO:0000313" key="3">
    <source>
        <dbReference type="EMBL" id="QWV99079.1"/>
    </source>
</evidence>
<name>A0ABX8JL27_9BACT</name>
<evidence type="ECO:0000256" key="1">
    <source>
        <dbReference type="SAM" id="Phobius"/>
    </source>
</evidence>
<organism evidence="3 4">
    <name type="scientific">Geomonas diazotrophica</name>
    <dbReference type="NCBI Taxonomy" id="2843197"/>
    <lineage>
        <taxon>Bacteria</taxon>
        <taxon>Pseudomonadati</taxon>
        <taxon>Thermodesulfobacteriota</taxon>
        <taxon>Desulfuromonadia</taxon>
        <taxon>Geobacterales</taxon>
        <taxon>Geobacteraceae</taxon>
        <taxon>Geomonas</taxon>
    </lineage>
</organism>
<reference evidence="3 4" key="1">
    <citation type="submission" date="2021-06" db="EMBL/GenBank/DDBJ databases">
        <title>Gemonas diversity in paddy soil.</title>
        <authorList>
            <person name="Liu G."/>
        </authorList>
    </citation>
    <scope>NUCLEOTIDE SEQUENCE [LARGE SCALE GENOMIC DNA]</scope>
    <source>
        <strain evidence="3 4">RG29</strain>
    </source>
</reference>
<keyword evidence="1" id="KW-1133">Transmembrane helix</keyword>
<keyword evidence="1" id="KW-0812">Transmembrane</keyword>
<dbReference type="Pfam" id="PF13400">
    <property type="entry name" value="Tad"/>
    <property type="match status" value="1"/>
</dbReference>
<dbReference type="Proteomes" id="UP000683493">
    <property type="component" value="Chromosome"/>
</dbReference>
<sequence length="350" mass="37621">MDAFRRVRKSGQKGFALVYIALMIVVLFAFVGLAVDMGHMYLTKGQLQNAADAGALAGVSQLPNVTVARQTAKQFTERNKAAGETVKVDLNDTNSVNGDIVVGYWDKKTRKLLPVVPIGKVANAVKVMTRRTSEAGTGISTDNKPVDTFFAQVVNWDTMAARAEAVACRPPKPSAPIVLCQSLCSVTTFPFKVYFNQTKAVDPTGVPNALYTVGWTEFSATSKATELGPNGTVAKLINDPDHEIPLGLCGETLWTNNGLGKTIDILRDAYLAARDPSTKIWTVLVPIFEVCPSSVSWGESFTKLVEYAEIDVIDVKTTAGGGEAYAEIQRIDCQGCSTASFLGDKATLVK</sequence>
<feature type="domain" description="Putative Flp pilus-assembly TadG-like N-terminal" evidence="2">
    <location>
        <begin position="15"/>
        <end position="60"/>
    </location>
</feature>
<feature type="transmembrane region" description="Helical" evidence="1">
    <location>
        <begin position="15"/>
        <end position="35"/>
    </location>
</feature>